<dbReference type="Proteomes" id="UP000199542">
    <property type="component" value="Unassembled WGS sequence"/>
</dbReference>
<evidence type="ECO:0000256" key="8">
    <source>
        <dbReference type="RuleBase" id="RU000418"/>
    </source>
</evidence>
<feature type="binding site" evidence="7">
    <location>
        <position position="415"/>
    </location>
    <ligand>
        <name>ATP</name>
        <dbReference type="ChEBI" id="CHEBI:30616"/>
    </ligand>
</feature>
<dbReference type="InterPro" id="IPR027409">
    <property type="entry name" value="GroEL-like_apical_dom_sf"/>
</dbReference>
<proteinExistence type="inferred from homology"/>
<feature type="binding site" evidence="7">
    <location>
        <begin position="30"/>
        <end position="33"/>
    </location>
    <ligand>
        <name>ATP</name>
        <dbReference type="ChEBI" id="CHEBI:30616"/>
    </ligand>
</feature>
<dbReference type="NCBIfam" id="TIGR02348">
    <property type="entry name" value="GroEL"/>
    <property type="match status" value="1"/>
</dbReference>
<feature type="coiled-coil region" evidence="10">
    <location>
        <begin position="339"/>
        <end position="366"/>
    </location>
</feature>
<dbReference type="SUPFAM" id="SSF48592">
    <property type="entry name" value="GroEL equatorial domain-like"/>
    <property type="match status" value="1"/>
</dbReference>
<dbReference type="GO" id="GO:0051082">
    <property type="term" value="F:unfolded protein binding"/>
    <property type="evidence" value="ECO:0007669"/>
    <property type="project" value="UniProtKB-UniRule"/>
</dbReference>
<dbReference type="EMBL" id="FMTM01000016">
    <property type="protein sequence ID" value="SCW87579.1"/>
    <property type="molecule type" value="Genomic_DNA"/>
</dbReference>
<dbReference type="InterPro" id="IPR002423">
    <property type="entry name" value="Cpn60/GroEL/TCP-1"/>
</dbReference>
<keyword evidence="10" id="KW-0175">Coiled coil</keyword>
<reference evidence="11 12" key="1">
    <citation type="submission" date="2016-10" db="EMBL/GenBank/DDBJ databases">
        <authorList>
            <person name="de Groot N.N."/>
        </authorList>
    </citation>
    <scope>NUCLEOTIDE SEQUENCE [LARGE SCALE GENOMIC DNA]</scope>
    <source>
        <strain evidence="11 12">CGMCC 1.3401</strain>
    </source>
</reference>
<dbReference type="EC" id="5.6.1.7" evidence="7"/>
<evidence type="ECO:0000256" key="3">
    <source>
        <dbReference type="ARBA" id="ARBA00022741"/>
    </source>
</evidence>
<comment type="subunit">
    <text evidence="7 9">Forms a cylinder of 14 subunits composed of two heptameric rings stacked back-to-back. Interacts with the co-chaperonin GroES.</text>
</comment>
<comment type="similarity">
    <text evidence="1 7 8">Belongs to the chaperonin (HSP60) family.</text>
</comment>
<accession>A0A1G4U459</accession>
<dbReference type="InterPro" id="IPR027413">
    <property type="entry name" value="GROEL-like_equatorial_sf"/>
</dbReference>
<dbReference type="Gene3D" id="3.30.260.10">
    <property type="entry name" value="TCP-1-like chaperonin intermediate domain"/>
    <property type="match status" value="1"/>
</dbReference>
<evidence type="ECO:0000256" key="5">
    <source>
        <dbReference type="ARBA" id="ARBA00023186"/>
    </source>
</evidence>
<evidence type="ECO:0000256" key="1">
    <source>
        <dbReference type="ARBA" id="ARBA00006607"/>
    </source>
</evidence>
<keyword evidence="2 7" id="KW-0963">Cytoplasm</keyword>
<dbReference type="GO" id="GO:0140662">
    <property type="term" value="F:ATP-dependent protein folding chaperone"/>
    <property type="evidence" value="ECO:0007669"/>
    <property type="project" value="InterPro"/>
</dbReference>
<dbReference type="RefSeq" id="WP_092588357.1">
    <property type="nucleotide sequence ID" value="NZ_FMTM01000016.1"/>
</dbReference>
<evidence type="ECO:0000256" key="2">
    <source>
        <dbReference type="ARBA" id="ARBA00022490"/>
    </source>
</evidence>
<dbReference type="InterPro" id="IPR001844">
    <property type="entry name" value="Cpn60/GroEL"/>
</dbReference>
<evidence type="ECO:0000256" key="4">
    <source>
        <dbReference type="ARBA" id="ARBA00022840"/>
    </source>
</evidence>
<dbReference type="SUPFAM" id="SSF54849">
    <property type="entry name" value="GroEL-intermediate domain like"/>
    <property type="match status" value="2"/>
</dbReference>
<evidence type="ECO:0000313" key="12">
    <source>
        <dbReference type="Proteomes" id="UP000199542"/>
    </source>
</evidence>
<dbReference type="HAMAP" id="MF_00600">
    <property type="entry name" value="CH60"/>
    <property type="match status" value="1"/>
</dbReference>
<dbReference type="InterPro" id="IPR027410">
    <property type="entry name" value="TCP-1-like_intermed_sf"/>
</dbReference>
<comment type="subcellular location">
    <subcellularLocation>
        <location evidence="7">Cytoplasm</location>
    </subcellularLocation>
</comment>
<protein>
    <recommendedName>
        <fullName evidence="7">Chaperonin GroEL</fullName>
        <ecNumber evidence="7">5.6.1.7</ecNumber>
    </recommendedName>
    <alternativeName>
        <fullName evidence="7">60 kDa chaperonin</fullName>
    </alternativeName>
    <alternativeName>
        <fullName evidence="7">Chaperonin-60</fullName>
        <shortName evidence="7">Cpn60</shortName>
    </alternativeName>
</protein>
<keyword evidence="5 7" id="KW-0143">Chaperone</keyword>
<dbReference type="Pfam" id="PF00118">
    <property type="entry name" value="Cpn60_TCP1"/>
    <property type="match status" value="1"/>
</dbReference>
<dbReference type="GO" id="GO:0005524">
    <property type="term" value="F:ATP binding"/>
    <property type="evidence" value="ECO:0007669"/>
    <property type="project" value="UniProtKB-UniRule"/>
</dbReference>
<dbReference type="GO" id="GO:0005737">
    <property type="term" value="C:cytoplasm"/>
    <property type="evidence" value="ECO:0007669"/>
    <property type="project" value="UniProtKB-SubCell"/>
</dbReference>
<dbReference type="NCBIfam" id="NF009487">
    <property type="entry name" value="PRK12849.1"/>
    <property type="match status" value="1"/>
</dbReference>
<dbReference type="AlphaFoldDB" id="A0A1G4U459"/>
<sequence>MAHKQVLFRSAAREKILKGTTQLADAVRVTLGPRSKAVLIEKKWGTPVVCNDGVTIAKEFDLKDPEENLGARMLRQAAEKTGEIVGDGTSTSTVLAQAIFSDGLRNVVAGASAIDIKRGLDRGLSCAVARLRENSKPVTGKLEKVQVATISAHNDATIGALIGDAMEKVGDEGVITVEESKTTETVLDVVEGMQFDRGFISPYFVTDSERMEIVLEEAAILLVDRKLNALNDCVGLLEAVAKATMPLLVVAEDVEGEALATLIVNQIRGTLHNCAVKAPGFGDRRKAMLQDIAILSGGQVLSEDLGIKLDTVTLEQLGRAARVVITKETTTIIGGAGNKNAIAARVEQLRREIAETKSDYDKEKLQERLAKLSGGVAVIKVGAATEAEMKTKKEALDDAIDATKAAVAEGILPGGGIGLLRCSDALTQEEARCEGDERTGVQILKRALEVPIRQIADNSSIDGGVVVAKVLEGSGSLGYDAERKIYTDMFVAGIVDPTKVVRVGLENAVSVASVLLLTEATMTEIPEEPRDNPARPEMSLLGAARMNSIDQVR</sequence>
<comment type="function">
    <text evidence="7 9">Together with its co-chaperonin GroES, plays an essential role in assisting protein folding. The GroEL-GroES system forms a nano-cage that allows encapsulation of the non-native substrate proteins and provides a physical environment optimized to promote and accelerate protein folding.</text>
</comment>
<dbReference type="NCBIfam" id="NF000592">
    <property type="entry name" value="PRK00013.1"/>
    <property type="match status" value="1"/>
</dbReference>
<dbReference type="FunFam" id="3.50.7.10:FF:000001">
    <property type="entry name" value="60 kDa chaperonin"/>
    <property type="match status" value="1"/>
</dbReference>
<organism evidence="11 12">
    <name type="scientific">Rhizobium mongolense subsp. loessense</name>
    <dbReference type="NCBI Taxonomy" id="158890"/>
    <lineage>
        <taxon>Bacteria</taxon>
        <taxon>Pseudomonadati</taxon>
        <taxon>Pseudomonadota</taxon>
        <taxon>Alphaproteobacteria</taxon>
        <taxon>Hyphomicrobiales</taxon>
        <taxon>Rhizobiaceae</taxon>
        <taxon>Rhizobium/Agrobacterium group</taxon>
        <taxon>Rhizobium</taxon>
    </lineage>
</organism>
<gene>
    <name evidence="7" type="primary">groEL</name>
    <name evidence="7" type="synonym">groL</name>
    <name evidence="11" type="ORF">SAMN02927900_05975</name>
</gene>
<keyword evidence="6 7" id="KW-0413">Isomerase</keyword>
<dbReference type="GO" id="GO:0042026">
    <property type="term" value="P:protein refolding"/>
    <property type="evidence" value="ECO:0007669"/>
    <property type="project" value="UniProtKB-UniRule"/>
</dbReference>
<evidence type="ECO:0000256" key="10">
    <source>
        <dbReference type="SAM" id="Coils"/>
    </source>
</evidence>
<dbReference type="SUPFAM" id="SSF52029">
    <property type="entry name" value="GroEL apical domain-like"/>
    <property type="match status" value="1"/>
</dbReference>
<evidence type="ECO:0000313" key="11">
    <source>
        <dbReference type="EMBL" id="SCW87579.1"/>
    </source>
</evidence>
<keyword evidence="3 7" id="KW-0547">Nucleotide-binding</keyword>
<dbReference type="CDD" id="cd03344">
    <property type="entry name" value="GroEL"/>
    <property type="match status" value="1"/>
</dbReference>
<dbReference type="PANTHER" id="PTHR45633">
    <property type="entry name" value="60 KDA HEAT SHOCK PROTEIN, MITOCHONDRIAL"/>
    <property type="match status" value="1"/>
</dbReference>
<dbReference type="GO" id="GO:0016853">
    <property type="term" value="F:isomerase activity"/>
    <property type="evidence" value="ECO:0007669"/>
    <property type="project" value="UniProtKB-KW"/>
</dbReference>
<dbReference type="NCBIfam" id="NF009489">
    <property type="entry name" value="PRK12851.1"/>
    <property type="match status" value="1"/>
</dbReference>
<comment type="caution">
    <text evidence="7">Lacks conserved residue(s) required for the propagation of feature annotation.</text>
</comment>
<evidence type="ECO:0000256" key="7">
    <source>
        <dbReference type="HAMAP-Rule" id="MF_00600"/>
    </source>
</evidence>
<dbReference type="Gene3D" id="3.50.7.10">
    <property type="entry name" value="GroEL"/>
    <property type="match status" value="1"/>
</dbReference>
<dbReference type="Gene3D" id="1.10.560.10">
    <property type="entry name" value="GroEL-like equatorial domain"/>
    <property type="match status" value="1"/>
</dbReference>
<dbReference type="NCBIfam" id="NF009488">
    <property type="entry name" value="PRK12850.1"/>
    <property type="match status" value="1"/>
</dbReference>
<evidence type="ECO:0000256" key="6">
    <source>
        <dbReference type="ARBA" id="ARBA00023235"/>
    </source>
</evidence>
<evidence type="ECO:0000256" key="9">
    <source>
        <dbReference type="RuleBase" id="RU000419"/>
    </source>
</evidence>
<keyword evidence="4 7" id="KW-0067">ATP-binding</keyword>
<feature type="binding site" evidence="7">
    <location>
        <position position="496"/>
    </location>
    <ligand>
        <name>ATP</name>
        <dbReference type="ChEBI" id="CHEBI:30616"/>
    </ligand>
</feature>
<dbReference type="PRINTS" id="PR00298">
    <property type="entry name" value="CHAPERONIN60"/>
</dbReference>
<name>A0A1G4U459_9HYPH</name>